<evidence type="ECO:0000313" key="2">
    <source>
        <dbReference type="EMBL" id="PWA38148.1"/>
    </source>
</evidence>
<keyword evidence="3" id="KW-1185">Reference proteome</keyword>
<proteinExistence type="predicted"/>
<sequence>MDTLGNGESTIPWHEIWSEGMLNSTKGDDLIVNGQLKLPEDWIQQYPQVLSNVKNISLNPNKNDSVQWLSNNRNQVKFSVNRVWKDLRNQEDAVLWSNVVRFSTLVPRQVFILWLLICERLPTQDRILKWYPNKVMKCAL</sequence>
<organism evidence="2 3">
    <name type="scientific">Artemisia annua</name>
    <name type="common">Sweet wormwood</name>
    <dbReference type="NCBI Taxonomy" id="35608"/>
    <lineage>
        <taxon>Eukaryota</taxon>
        <taxon>Viridiplantae</taxon>
        <taxon>Streptophyta</taxon>
        <taxon>Embryophyta</taxon>
        <taxon>Tracheophyta</taxon>
        <taxon>Spermatophyta</taxon>
        <taxon>Magnoliopsida</taxon>
        <taxon>eudicotyledons</taxon>
        <taxon>Gunneridae</taxon>
        <taxon>Pentapetalae</taxon>
        <taxon>asterids</taxon>
        <taxon>campanulids</taxon>
        <taxon>Asterales</taxon>
        <taxon>Asteraceae</taxon>
        <taxon>Asteroideae</taxon>
        <taxon>Anthemideae</taxon>
        <taxon>Artemisiinae</taxon>
        <taxon>Artemisia</taxon>
    </lineage>
</organism>
<protein>
    <submittedName>
        <fullName evidence="2">RNA-directed DNA polymerase, eukaryota, Reverse transcriptase zinc-binding domain protein</fullName>
    </submittedName>
</protein>
<feature type="domain" description="Reverse transcriptase zinc-binding" evidence="1">
    <location>
        <begin position="78"/>
        <end position="140"/>
    </location>
</feature>
<dbReference type="Pfam" id="PF13966">
    <property type="entry name" value="zf-RVT"/>
    <property type="match status" value="1"/>
</dbReference>
<keyword evidence="2" id="KW-0548">Nucleotidyltransferase</keyword>
<dbReference type="EMBL" id="PKPP01015938">
    <property type="protein sequence ID" value="PWA38148.1"/>
    <property type="molecule type" value="Genomic_DNA"/>
</dbReference>
<comment type="caution">
    <text evidence="2">The sequence shown here is derived from an EMBL/GenBank/DDBJ whole genome shotgun (WGS) entry which is preliminary data.</text>
</comment>
<dbReference type="STRING" id="35608.A0A2U1KN52"/>
<gene>
    <name evidence="2" type="ORF">CTI12_AA583860</name>
</gene>
<evidence type="ECO:0000313" key="3">
    <source>
        <dbReference type="Proteomes" id="UP000245207"/>
    </source>
</evidence>
<evidence type="ECO:0000259" key="1">
    <source>
        <dbReference type="Pfam" id="PF13966"/>
    </source>
</evidence>
<dbReference type="InterPro" id="IPR026960">
    <property type="entry name" value="RVT-Znf"/>
</dbReference>
<name>A0A2U1KN52_ARTAN</name>
<dbReference type="AlphaFoldDB" id="A0A2U1KN52"/>
<dbReference type="GO" id="GO:0003964">
    <property type="term" value="F:RNA-directed DNA polymerase activity"/>
    <property type="evidence" value="ECO:0007669"/>
    <property type="project" value="UniProtKB-KW"/>
</dbReference>
<accession>A0A2U1KN52</accession>
<keyword evidence="2" id="KW-0808">Transferase</keyword>
<keyword evidence="2" id="KW-0695">RNA-directed DNA polymerase</keyword>
<dbReference type="Proteomes" id="UP000245207">
    <property type="component" value="Unassembled WGS sequence"/>
</dbReference>
<reference evidence="2 3" key="1">
    <citation type="journal article" date="2018" name="Mol. Plant">
        <title>The genome of Artemisia annua provides insight into the evolution of Asteraceae family and artemisinin biosynthesis.</title>
        <authorList>
            <person name="Shen Q."/>
            <person name="Zhang L."/>
            <person name="Liao Z."/>
            <person name="Wang S."/>
            <person name="Yan T."/>
            <person name="Shi P."/>
            <person name="Liu M."/>
            <person name="Fu X."/>
            <person name="Pan Q."/>
            <person name="Wang Y."/>
            <person name="Lv Z."/>
            <person name="Lu X."/>
            <person name="Zhang F."/>
            <person name="Jiang W."/>
            <person name="Ma Y."/>
            <person name="Chen M."/>
            <person name="Hao X."/>
            <person name="Li L."/>
            <person name="Tang Y."/>
            <person name="Lv G."/>
            <person name="Zhou Y."/>
            <person name="Sun X."/>
            <person name="Brodelius P.E."/>
            <person name="Rose J.K.C."/>
            <person name="Tang K."/>
        </authorList>
    </citation>
    <scope>NUCLEOTIDE SEQUENCE [LARGE SCALE GENOMIC DNA]</scope>
    <source>
        <strain evidence="3">cv. Huhao1</strain>
        <tissue evidence="2">Leaf</tissue>
    </source>
</reference>